<dbReference type="PROSITE" id="PS01315">
    <property type="entry name" value="CDS"/>
    <property type="match status" value="1"/>
</dbReference>
<comment type="catalytic activity">
    <reaction evidence="1 16">
        <text>a 1,2-diacyl-sn-glycero-3-phosphate + CTP + H(+) = a CDP-1,2-diacyl-sn-glycerol + diphosphate</text>
        <dbReference type="Rhea" id="RHEA:16229"/>
        <dbReference type="ChEBI" id="CHEBI:15378"/>
        <dbReference type="ChEBI" id="CHEBI:33019"/>
        <dbReference type="ChEBI" id="CHEBI:37563"/>
        <dbReference type="ChEBI" id="CHEBI:58332"/>
        <dbReference type="ChEBI" id="CHEBI:58608"/>
        <dbReference type="EC" id="2.7.7.41"/>
    </reaction>
</comment>
<organism evidence="18 19">
    <name type="scientific">Zostera marina</name>
    <name type="common">Eelgrass</name>
    <dbReference type="NCBI Taxonomy" id="29655"/>
    <lineage>
        <taxon>Eukaryota</taxon>
        <taxon>Viridiplantae</taxon>
        <taxon>Streptophyta</taxon>
        <taxon>Embryophyta</taxon>
        <taxon>Tracheophyta</taxon>
        <taxon>Spermatophyta</taxon>
        <taxon>Magnoliopsida</taxon>
        <taxon>Liliopsida</taxon>
        <taxon>Zosteraceae</taxon>
        <taxon>Zostera</taxon>
    </lineage>
</organism>
<dbReference type="GO" id="GO:0009535">
    <property type="term" value="C:chloroplast thylakoid membrane"/>
    <property type="evidence" value="ECO:0000318"/>
    <property type="project" value="GO_Central"/>
</dbReference>
<evidence type="ECO:0000256" key="14">
    <source>
        <dbReference type="ARBA" id="ARBA00023209"/>
    </source>
</evidence>
<dbReference type="GO" id="GO:0004605">
    <property type="term" value="F:phosphatidate cytidylyltransferase activity"/>
    <property type="evidence" value="ECO:0000318"/>
    <property type="project" value="GO_Central"/>
</dbReference>
<protein>
    <recommendedName>
        <fullName evidence="6 16">Phosphatidate cytidylyltransferase</fullName>
        <ecNumber evidence="6 16">2.7.7.41</ecNumber>
    </recommendedName>
</protein>
<feature type="transmembrane region" description="Helical" evidence="17">
    <location>
        <begin position="109"/>
        <end position="142"/>
    </location>
</feature>
<comment type="subcellular location">
    <subcellularLocation>
        <location evidence="2">Membrane</location>
        <topology evidence="2">Multi-pass membrane protein</topology>
    </subcellularLocation>
</comment>
<feature type="transmembrane region" description="Helical" evidence="17">
    <location>
        <begin position="379"/>
        <end position="398"/>
    </location>
</feature>
<evidence type="ECO:0000256" key="4">
    <source>
        <dbReference type="ARBA" id="ARBA00005189"/>
    </source>
</evidence>
<dbReference type="GO" id="GO:0006655">
    <property type="term" value="P:phosphatidylglycerol biosynthetic process"/>
    <property type="evidence" value="ECO:0000318"/>
    <property type="project" value="GO_Central"/>
</dbReference>
<evidence type="ECO:0000256" key="6">
    <source>
        <dbReference type="ARBA" id="ARBA00012487"/>
    </source>
</evidence>
<gene>
    <name evidence="18" type="ORF">ZOSMA_26G01260</name>
</gene>
<keyword evidence="12" id="KW-0443">Lipid metabolism</keyword>
<evidence type="ECO:0000256" key="12">
    <source>
        <dbReference type="ARBA" id="ARBA00023098"/>
    </source>
</evidence>
<evidence type="ECO:0000256" key="13">
    <source>
        <dbReference type="ARBA" id="ARBA00023136"/>
    </source>
</evidence>
<keyword evidence="15" id="KW-1208">Phospholipid metabolism</keyword>
<dbReference type="GO" id="GO:0016024">
    <property type="term" value="P:CDP-diacylglycerol biosynthetic process"/>
    <property type="evidence" value="ECO:0007669"/>
    <property type="project" value="UniProtKB-UniPathway"/>
</dbReference>
<evidence type="ECO:0000313" key="19">
    <source>
        <dbReference type="Proteomes" id="UP000036987"/>
    </source>
</evidence>
<evidence type="ECO:0000256" key="16">
    <source>
        <dbReference type="RuleBase" id="RU003938"/>
    </source>
</evidence>
<comment type="pathway">
    <text evidence="4">Lipid metabolism.</text>
</comment>
<feature type="transmembrane region" description="Helical" evidence="17">
    <location>
        <begin position="215"/>
        <end position="233"/>
    </location>
</feature>
<evidence type="ECO:0000256" key="5">
    <source>
        <dbReference type="ARBA" id="ARBA00010185"/>
    </source>
</evidence>
<feature type="transmembrane region" description="Helical" evidence="17">
    <location>
        <begin position="183"/>
        <end position="203"/>
    </location>
</feature>
<feature type="transmembrane region" description="Helical" evidence="17">
    <location>
        <begin position="258"/>
        <end position="283"/>
    </location>
</feature>
<keyword evidence="7" id="KW-0444">Lipid biosynthesis</keyword>
<dbReference type="STRING" id="29655.A0A0K9PEI7"/>
<evidence type="ECO:0000256" key="7">
    <source>
        <dbReference type="ARBA" id="ARBA00022516"/>
    </source>
</evidence>
<keyword evidence="14" id="KW-0594">Phospholipid biosynthesis</keyword>
<evidence type="ECO:0000256" key="3">
    <source>
        <dbReference type="ARBA" id="ARBA00005119"/>
    </source>
</evidence>
<evidence type="ECO:0000256" key="17">
    <source>
        <dbReference type="SAM" id="Phobius"/>
    </source>
</evidence>
<keyword evidence="9 16" id="KW-0812">Transmembrane</keyword>
<feature type="transmembrane region" description="Helical" evidence="17">
    <location>
        <begin position="329"/>
        <end position="349"/>
    </location>
</feature>
<dbReference type="PANTHER" id="PTHR47101:SF1">
    <property type="entry name" value="PHOSPHATIDATE CYTIDYLYLTRANSFERASE 4, CHLOROPLASTIC"/>
    <property type="match status" value="1"/>
</dbReference>
<keyword evidence="8 16" id="KW-0808">Transferase</keyword>
<dbReference type="AlphaFoldDB" id="A0A0K9PEI7"/>
<evidence type="ECO:0000256" key="8">
    <source>
        <dbReference type="ARBA" id="ARBA00022679"/>
    </source>
</evidence>
<accession>A0A0K9PEI7</accession>
<evidence type="ECO:0000256" key="11">
    <source>
        <dbReference type="ARBA" id="ARBA00022989"/>
    </source>
</evidence>
<dbReference type="EMBL" id="LFYR01000915">
    <property type="protein sequence ID" value="KMZ67376.1"/>
    <property type="molecule type" value="Genomic_DNA"/>
</dbReference>
<evidence type="ECO:0000313" key="18">
    <source>
        <dbReference type="EMBL" id="KMZ67376.1"/>
    </source>
</evidence>
<comment type="caution">
    <text evidence="18">The sequence shown here is derived from an EMBL/GenBank/DDBJ whole genome shotgun (WGS) entry which is preliminary data.</text>
</comment>
<comment type="pathway">
    <text evidence="3 16">Phospholipid metabolism; CDP-diacylglycerol biosynthesis; CDP-diacylglycerol from sn-glycerol 3-phosphate: step 3/3.</text>
</comment>
<comment type="similarity">
    <text evidence="5 16">Belongs to the CDS family.</text>
</comment>
<evidence type="ECO:0000256" key="2">
    <source>
        <dbReference type="ARBA" id="ARBA00004141"/>
    </source>
</evidence>
<dbReference type="PANTHER" id="PTHR47101">
    <property type="entry name" value="PHOSPHATIDATE CYTIDYLYLTRANSFERASE 5, CHLOROPLASTIC"/>
    <property type="match status" value="1"/>
</dbReference>
<reference evidence="19" key="1">
    <citation type="journal article" date="2016" name="Nature">
        <title>The genome of the seagrass Zostera marina reveals angiosperm adaptation to the sea.</title>
        <authorList>
            <person name="Olsen J.L."/>
            <person name="Rouze P."/>
            <person name="Verhelst B."/>
            <person name="Lin Y.-C."/>
            <person name="Bayer T."/>
            <person name="Collen J."/>
            <person name="Dattolo E."/>
            <person name="De Paoli E."/>
            <person name="Dittami S."/>
            <person name="Maumus F."/>
            <person name="Michel G."/>
            <person name="Kersting A."/>
            <person name="Lauritano C."/>
            <person name="Lohaus R."/>
            <person name="Toepel M."/>
            <person name="Tonon T."/>
            <person name="Vanneste K."/>
            <person name="Amirebrahimi M."/>
            <person name="Brakel J."/>
            <person name="Bostroem C."/>
            <person name="Chovatia M."/>
            <person name="Grimwood J."/>
            <person name="Jenkins J.W."/>
            <person name="Jueterbock A."/>
            <person name="Mraz A."/>
            <person name="Stam W.T."/>
            <person name="Tice H."/>
            <person name="Bornberg-Bauer E."/>
            <person name="Green P.J."/>
            <person name="Pearson G.A."/>
            <person name="Procaccini G."/>
            <person name="Duarte C.M."/>
            <person name="Schmutz J."/>
            <person name="Reusch T.B.H."/>
            <person name="Van de Peer Y."/>
        </authorList>
    </citation>
    <scope>NUCLEOTIDE SEQUENCE [LARGE SCALE GENOMIC DNA]</scope>
    <source>
        <strain evidence="19">cv. Finnish</strain>
    </source>
</reference>
<keyword evidence="19" id="KW-1185">Reference proteome</keyword>
<dbReference type="EC" id="2.7.7.41" evidence="6 16"/>
<dbReference type="OrthoDB" id="10260889at2759"/>
<dbReference type="OMA" id="FRMAQFK"/>
<evidence type="ECO:0000256" key="1">
    <source>
        <dbReference type="ARBA" id="ARBA00001698"/>
    </source>
</evidence>
<evidence type="ECO:0000256" key="15">
    <source>
        <dbReference type="ARBA" id="ARBA00023264"/>
    </source>
</evidence>
<dbReference type="InterPro" id="IPR000374">
    <property type="entry name" value="PC_trans"/>
</dbReference>
<dbReference type="Proteomes" id="UP000036987">
    <property type="component" value="Unassembled WGS sequence"/>
</dbReference>
<evidence type="ECO:0000256" key="9">
    <source>
        <dbReference type="ARBA" id="ARBA00022692"/>
    </source>
</evidence>
<keyword evidence="11 17" id="KW-1133">Transmembrane helix</keyword>
<dbReference type="Pfam" id="PF01148">
    <property type="entry name" value="CTP_transf_1"/>
    <property type="match status" value="1"/>
</dbReference>
<sequence>MSLTADLHFRLQHNLTPLLHTFPRSHSVPTLLLPRFHSSLRLKLTSLPLHCRRPHVIRRNLAGVVASAEEIVGSVNENDDEGGVLGTKDDNSLGLEDGDKKRRDLKNRLVFGIGIGVSAGGIVLTGGLLFAVFVAVGSFMAAGEYFEMVRNHGIVMGIIPPPRFVSQLCSAFCFLMPLLTLHFVNLDIAASSFAFILALVLILQREKPCFTQLSNTIFGLFYCGYLPCFWVKLRCSLVVPSINTNFNTFWPILFGGSIHWTVGLCASLISISSIIAADTFAFLGGKIFGHTSLTNISPKKTLEGAFAGLTGCVCTAVMLSRILCWPASLPSAAAFGILNFVGSISGDLIESIIKRDACVKDSGDLIPGHGGILDRVDSYVFTGALSYSFVIICLPLFGV</sequence>
<dbReference type="UniPathway" id="UPA00557">
    <property type="reaction ID" value="UER00614"/>
</dbReference>
<name>A0A0K9PEI7_ZOSMR</name>
<evidence type="ECO:0000256" key="10">
    <source>
        <dbReference type="ARBA" id="ARBA00022695"/>
    </source>
</evidence>
<keyword evidence="10 16" id="KW-0548">Nucleotidyltransferase</keyword>
<keyword evidence="13 17" id="KW-0472">Membrane</keyword>
<proteinExistence type="inferred from homology"/>